<dbReference type="AlphaFoldDB" id="A0A1X2HU56"/>
<feature type="transmembrane region" description="Helical" evidence="1">
    <location>
        <begin position="14"/>
        <end position="36"/>
    </location>
</feature>
<dbReference type="Proteomes" id="UP000242180">
    <property type="component" value="Unassembled WGS sequence"/>
</dbReference>
<gene>
    <name evidence="2" type="ORF">BCR43DRAFT_37005</name>
</gene>
<comment type="caution">
    <text evidence="2">The sequence shown here is derived from an EMBL/GenBank/DDBJ whole genome shotgun (WGS) entry which is preliminary data.</text>
</comment>
<dbReference type="EMBL" id="MCGN01000001">
    <property type="protein sequence ID" value="ORZ03132.1"/>
    <property type="molecule type" value="Genomic_DNA"/>
</dbReference>
<keyword evidence="1" id="KW-1133">Transmembrane helix</keyword>
<evidence type="ECO:0000313" key="3">
    <source>
        <dbReference type="Proteomes" id="UP000242180"/>
    </source>
</evidence>
<keyword evidence="1" id="KW-0472">Membrane</keyword>
<dbReference type="InParanoid" id="A0A1X2HU56"/>
<proteinExistence type="predicted"/>
<organism evidence="2 3">
    <name type="scientific">Syncephalastrum racemosum</name>
    <name type="common">Filamentous fungus</name>
    <dbReference type="NCBI Taxonomy" id="13706"/>
    <lineage>
        <taxon>Eukaryota</taxon>
        <taxon>Fungi</taxon>
        <taxon>Fungi incertae sedis</taxon>
        <taxon>Mucoromycota</taxon>
        <taxon>Mucoromycotina</taxon>
        <taxon>Mucoromycetes</taxon>
        <taxon>Mucorales</taxon>
        <taxon>Syncephalastraceae</taxon>
        <taxon>Syncephalastrum</taxon>
    </lineage>
</organism>
<accession>A0A1X2HU56</accession>
<sequence length="69" mass="8398">MMLHREIWAWQNNIYVRCPFVLSFLATLFYFIKLFWESFSITFFHSKPFYSTLFHSVLPQLGVDHFAET</sequence>
<protein>
    <submittedName>
        <fullName evidence="2">Uncharacterized protein</fullName>
    </submittedName>
</protein>
<evidence type="ECO:0000256" key="1">
    <source>
        <dbReference type="SAM" id="Phobius"/>
    </source>
</evidence>
<evidence type="ECO:0000313" key="2">
    <source>
        <dbReference type="EMBL" id="ORZ03132.1"/>
    </source>
</evidence>
<reference evidence="2 3" key="1">
    <citation type="submission" date="2016-07" db="EMBL/GenBank/DDBJ databases">
        <title>Pervasive Adenine N6-methylation of Active Genes in Fungi.</title>
        <authorList>
            <consortium name="DOE Joint Genome Institute"/>
            <person name="Mondo S.J."/>
            <person name="Dannebaum R.O."/>
            <person name="Kuo R.C."/>
            <person name="Labutti K."/>
            <person name="Haridas S."/>
            <person name="Kuo A."/>
            <person name="Salamov A."/>
            <person name="Ahrendt S.R."/>
            <person name="Lipzen A."/>
            <person name="Sullivan W."/>
            <person name="Andreopoulos W.B."/>
            <person name="Clum A."/>
            <person name="Lindquist E."/>
            <person name="Daum C."/>
            <person name="Ramamoorthy G.K."/>
            <person name="Gryganskyi A."/>
            <person name="Culley D."/>
            <person name="Magnuson J.K."/>
            <person name="James T.Y."/>
            <person name="O'Malley M.A."/>
            <person name="Stajich J.E."/>
            <person name="Spatafora J.W."/>
            <person name="Visel A."/>
            <person name="Grigoriev I.V."/>
        </authorList>
    </citation>
    <scope>NUCLEOTIDE SEQUENCE [LARGE SCALE GENOMIC DNA]</scope>
    <source>
        <strain evidence="2 3">NRRL 2496</strain>
    </source>
</reference>
<name>A0A1X2HU56_SYNRA</name>
<keyword evidence="3" id="KW-1185">Reference proteome</keyword>
<keyword evidence="1" id="KW-0812">Transmembrane</keyword>